<comment type="caution">
    <text evidence="2">The sequence shown here is derived from an EMBL/GenBank/DDBJ whole genome shotgun (WGS) entry which is preliminary data.</text>
</comment>
<keyword evidence="1" id="KW-0732">Signal</keyword>
<feature type="chain" id="PRO_5045746040" evidence="1">
    <location>
        <begin position="26"/>
        <end position="318"/>
    </location>
</feature>
<evidence type="ECO:0000313" key="2">
    <source>
        <dbReference type="EMBL" id="CAK0872466.1"/>
    </source>
</evidence>
<protein>
    <submittedName>
        <fullName evidence="2">Uncharacterized protein</fullName>
    </submittedName>
</protein>
<dbReference type="Proteomes" id="UP001189429">
    <property type="component" value="Unassembled WGS sequence"/>
</dbReference>
<accession>A0ABN9VGY3</accession>
<name>A0ABN9VGY3_9DINO</name>
<dbReference type="EMBL" id="CAUYUJ010017170">
    <property type="protein sequence ID" value="CAK0872466.1"/>
    <property type="molecule type" value="Genomic_DNA"/>
</dbReference>
<evidence type="ECO:0000313" key="3">
    <source>
        <dbReference type="Proteomes" id="UP001189429"/>
    </source>
</evidence>
<proteinExistence type="predicted"/>
<reference evidence="2" key="1">
    <citation type="submission" date="2023-10" db="EMBL/GenBank/DDBJ databases">
        <authorList>
            <person name="Chen Y."/>
            <person name="Shah S."/>
            <person name="Dougan E. K."/>
            <person name="Thang M."/>
            <person name="Chan C."/>
        </authorList>
    </citation>
    <scope>NUCLEOTIDE SEQUENCE [LARGE SCALE GENOMIC DNA]</scope>
</reference>
<evidence type="ECO:0000256" key="1">
    <source>
        <dbReference type="SAM" id="SignalP"/>
    </source>
</evidence>
<gene>
    <name evidence="2" type="ORF">PCOR1329_LOCUS57916</name>
</gene>
<keyword evidence="3" id="KW-1185">Reference proteome</keyword>
<sequence length="318" mass="33394">MAFMCPAMGLALLGHLTIFIAQASASSHTRSSLAWILGGIDEDCDSACAQSGRQCDEKAWPTTFAEWKAVAALTQGLNCTSHSRGTWDHNPALCTEVGYCDGMCFWEGAGARCGGGTRQFPSLIARRICPCRAAGESQQAAGVSPAVAAAQAGSVQLPLPRTPVLAAVADAKHGRFWLPRAGNGTAAAGSRPAARKAGPRLGAAGGGAVVGGVRSAPPGRGGCQERECWPVRAGVSALRGLTLSARRALRGQQGMYIRRRLQSGGQQHMCMCPRLQMMWLRQAVVCDPRRWGFGGTTFPSLGLLGARRRTLPRSLSAP</sequence>
<organism evidence="2 3">
    <name type="scientific">Prorocentrum cordatum</name>
    <dbReference type="NCBI Taxonomy" id="2364126"/>
    <lineage>
        <taxon>Eukaryota</taxon>
        <taxon>Sar</taxon>
        <taxon>Alveolata</taxon>
        <taxon>Dinophyceae</taxon>
        <taxon>Prorocentrales</taxon>
        <taxon>Prorocentraceae</taxon>
        <taxon>Prorocentrum</taxon>
    </lineage>
</organism>
<feature type="signal peptide" evidence="1">
    <location>
        <begin position="1"/>
        <end position="25"/>
    </location>
</feature>